<comment type="caution">
    <text evidence="1">The sequence shown here is derived from an EMBL/GenBank/DDBJ whole genome shotgun (WGS) entry which is preliminary data.</text>
</comment>
<name>A0A0J6W9B8_9MYCO</name>
<protein>
    <submittedName>
        <fullName evidence="1">Uncharacterized protein</fullName>
    </submittedName>
</protein>
<evidence type="ECO:0000313" key="2">
    <source>
        <dbReference type="Proteomes" id="UP000036513"/>
    </source>
</evidence>
<dbReference type="EMBL" id="JYNL01000020">
    <property type="protein sequence ID" value="KMO78242.1"/>
    <property type="molecule type" value="Genomic_DNA"/>
</dbReference>
<accession>A0A0J6W9B8</accession>
<sequence>MRLRCGPVDGRTGRDQAELVIELSEQQIIDQLAQRLADAHATVEPDRVAAVVHAQYARFEGRPIRDFIPLFVERSAKAELTRLGV</sequence>
<dbReference type="Gene3D" id="1.10.8.1060">
    <property type="entry name" value="Corynebacterium glutamicum thioredoxin-dependent arsenate reductase, N-terminal domain"/>
    <property type="match status" value="1"/>
</dbReference>
<organism evidence="1 2">
    <name type="scientific">Mycolicibacterium chlorophenolicum</name>
    <dbReference type="NCBI Taxonomy" id="37916"/>
    <lineage>
        <taxon>Bacteria</taxon>
        <taxon>Bacillati</taxon>
        <taxon>Actinomycetota</taxon>
        <taxon>Actinomycetes</taxon>
        <taxon>Mycobacteriales</taxon>
        <taxon>Mycobacteriaceae</taxon>
        <taxon>Mycolicibacterium</taxon>
    </lineage>
</organism>
<dbReference type="AlphaFoldDB" id="A0A0J6W9B8"/>
<gene>
    <name evidence="1" type="ORF">MCHLDSM_02159</name>
</gene>
<proteinExistence type="predicted"/>
<evidence type="ECO:0000313" key="1">
    <source>
        <dbReference type="EMBL" id="KMO78242.1"/>
    </source>
</evidence>
<dbReference type="PATRIC" id="fig|37916.4.peg.2077"/>
<keyword evidence="2" id="KW-1185">Reference proteome</keyword>
<dbReference type="Proteomes" id="UP000036513">
    <property type="component" value="Unassembled WGS sequence"/>
</dbReference>
<dbReference type="STRING" id="37916.MCHLDSM_02159"/>
<dbReference type="NCBIfam" id="NF046112">
    <property type="entry name" value="MSMEG_6209_Nter"/>
    <property type="match status" value="1"/>
</dbReference>
<reference evidence="1 2" key="1">
    <citation type="journal article" date="2015" name="Genome Biol. Evol.">
        <title>Characterization of Three Mycobacterium spp. with Potential Use in Bioremediation by Genome Sequencing and Comparative Genomics.</title>
        <authorList>
            <person name="Das S."/>
            <person name="Pettersson B.M."/>
            <person name="Behra P.R."/>
            <person name="Ramesh M."/>
            <person name="Dasgupta S."/>
            <person name="Bhattacharya A."/>
            <person name="Kirsebom L.A."/>
        </authorList>
    </citation>
    <scope>NUCLEOTIDE SEQUENCE [LARGE SCALE GENOMIC DNA]</scope>
    <source>
        <strain evidence="1 2">DSM 43826</strain>
    </source>
</reference>